<proteinExistence type="predicted"/>
<evidence type="ECO:0000313" key="2">
    <source>
        <dbReference type="WBParaSite" id="ES5_v2.g22598.t1"/>
    </source>
</evidence>
<accession>A0AC34FYU3</accession>
<dbReference type="Proteomes" id="UP000887579">
    <property type="component" value="Unplaced"/>
</dbReference>
<dbReference type="WBParaSite" id="ES5_v2.g22598.t1">
    <property type="protein sequence ID" value="ES5_v2.g22598.t1"/>
    <property type="gene ID" value="ES5_v2.g22598"/>
</dbReference>
<organism evidence="1 2">
    <name type="scientific">Panagrolaimus sp. ES5</name>
    <dbReference type="NCBI Taxonomy" id="591445"/>
    <lineage>
        <taxon>Eukaryota</taxon>
        <taxon>Metazoa</taxon>
        <taxon>Ecdysozoa</taxon>
        <taxon>Nematoda</taxon>
        <taxon>Chromadorea</taxon>
        <taxon>Rhabditida</taxon>
        <taxon>Tylenchina</taxon>
        <taxon>Panagrolaimomorpha</taxon>
        <taxon>Panagrolaimoidea</taxon>
        <taxon>Panagrolaimidae</taxon>
        <taxon>Panagrolaimus</taxon>
    </lineage>
</organism>
<sequence>MVAAASVLQRGIIAYRYGKPASIIHPISPSSYDIAEINKDPIKVFYNDKIHYNAITRAISFDSDEDDQVFIADDGGSDQKISNAVSVNNEHAASSSGRFISKTKINSAELNVEELSGPFGIDSKSQDHKKRCVLSDLAIPSPIQTQVSPSAHKDMDDMLELIEESVHYVYGLILLNLDGTLNHCFYVGETWSPQDRLISQKKVNMIMLTNLHTLTNMEENG</sequence>
<name>A0AC34FYU3_9BILA</name>
<evidence type="ECO:0000313" key="1">
    <source>
        <dbReference type="Proteomes" id="UP000887579"/>
    </source>
</evidence>
<protein>
    <submittedName>
        <fullName evidence="2">Uncharacterized protein</fullName>
    </submittedName>
</protein>
<reference evidence="2" key="1">
    <citation type="submission" date="2022-11" db="UniProtKB">
        <authorList>
            <consortium name="WormBaseParasite"/>
        </authorList>
    </citation>
    <scope>IDENTIFICATION</scope>
</reference>